<feature type="short sequence motif" description="GXSXG" evidence="2">
    <location>
        <begin position="42"/>
        <end position="46"/>
    </location>
</feature>
<feature type="transmembrane region" description="Helical" evidence="3">
    <location>
        <begin position="437"/>
        <end position="453"/>
    </location>
</feature>
<dbReference type="AlphaFoldDB" id="A0A350H8D0"/>
<keyword evidence="3" id="KW-0472">Membrane</keyword>
<comment type="caution">
    <text evidence="2">Lacks conserved residue(s) required for the propagation of feature annotation.</text>
</comment>
<organism evidence="5 6">
    <name type="scientific">candidate division WOR-3 bacterium</name>
    <dbReference type="NCBI Taxonomy" id="2052148"/>
    <lineage>
        <taxon>Bacteria</taxon>
        <taxon>Bacteria division WOR-3</taxon>
    </lineage>
</organism>
<feature type="short sequence motif" description="DGA/G" evidence="2">
    <location>
        <begin position="231"/>
        <end position="233"/>
    </location>
</feature>
<feature type="active site" description="Proton acceptor" evidence="2">
    <location>
        <position position="231"/>
    </location>
</feature>
<dbReference type="PROSITE" id="PS51635">
    <property type="entry name" value="PNPLA"/>
    <property type="match status" value="1"/>
</dbReference>
<feature type="transmembrane region" description="Helical" evidence="3">
    <location>
        <begin position="6"/>
        <end position="26"/>
    </location>
</feature>
<evidence type="ECO:0000256" key="1">
    <source>
        <dbReference type="ARBA" id="ARBA00023098"/>
    </source>
</evidence>
<reference evidence="5 6" key="1">
    <citation type="journal article" date="2018" name="Nat. Biotechnol.">
        <title>A standardized bacterial taxonomy based on genome phylogeny substantially revises the tree of life.</title>
        <authorList>
            <person name="Parks D.H."/>
            <person name="Chuvochina M."/>
            <person name="Waite D.W."/>
            <person name="Rinke C."/>
            <person name="Skarshewski A."/>
            <person name="Chaumeil P.A."/>
            <person name="Hugenholtz P."/>
        </authorList>
    </citation>
    <scope>NUCLEOTIDE SEQUENCE [LARGE SCALE GENOMIC DNA]</scope>
    <source>
        <strain evidence="5">UBA9956</strain>
    </source>
</reference>
<feature type="domain" description="PNPLA" evidence="4">
    <location>
        <begin position="6"/>
        <end position="244"/>
    </location>
</feature>
<proteinExistence type="predicted"/>
<dbReference type="Proteomes" id="UP000264062">
    <property type="component" value="Unassembled WGS sequence"/>
</dbReference>
<keyword evidence="2" id="KW-0442">Lipid degradation</keyword>
<dbReference type="InterPro" id="IPR002641">
    <property type="entry name" value="PNPLA_dom"/>
</dbReference>
<evidence type="ECO:0000313" key="5">
    <source>
        <dbReference type="EMBL" id="HAV91796.1"/>
    </source>
</evidence>
<dbReference type="InterPro" id="IPR016035">
    <property type="entry name" value="Acyl_Trfase/lysoPLipase"/>
</dbReference>
<accession>A0A350H8D0</accession>
<evidence type="ECO:0000256" key="2">
    <source>
        <dbReference type="PROSITE-ProRule" id="PRU01161"/>
    </source>
</evidence>
<feature type="active site" description="Nucleophile" evidence="2">
    <location>
        <position position="44"/>
    </location>
</feature>
<evidence type="ECO:0000256" key="3">
    <source>
        <dbReference type="SAM" id="Phobius"/>
    </source>
</evidence>
<feature type="transmembrane region" description="Helical" evidence="3">
    <location>
        <begin position="459"/>
        <end position="477"/>
    </location>
</feature>
<dbReference type="GO" id="GO:0016042">
    <property type="term" value="P:lipid catabolic process"/>
    <property type="evidence" value="ECO:0007669"/>
    <property type="project" value="UniProtKB-UniRule"/>
</dbReference>
<dbReference type="Gene3D" id="3.40.1090.10">
    <property type="entry name" value="Cytosolic phospholipase A2 catalytic domain"/>
    <property type="match status" value="2"/>
</dbReference>
<dbReference type="EMBL" id="DMZY01000040">
    <property type="protein sequence ID" value="HAV91796.1"/>
    <property type="molecule type" value="Genomic_DNA"/>
</dbReference>
<dbReference type="SUPFAM" id="SSF52151">
    <property type="entry name" value="FabD/lysophospholipase-like"/>
    <property type="match status" value="1"/>
</dbReference>
<dbReference type="GO" id="GO:0016787">
    <property type="term" value="F:hydrolase activity"/>
    <property type="evidence" value="ECO:0007669"/>
    <property type="project" value="UniProtKB-UniRule"/>
</dbReference>
<name>A0A350H8D0_UNCW3</name>
<comment type="caution">
    <text evidence="5">The sequence shown here is derived from an EMBL/GenBank/DDBJ whole genome shotgun (WGS) entry which is preliminary data.</text>
</comment>
<evidence type="ECO:0000313" key="6">
    <source>
        <dbReference type="Proteomes" id="UP000264062"/>
    </source>
</evidence>
<dbReference type="Pfam" id="PF01734">
    <property type="entry name" value="Patatin"/>
    <property type="match status" value="1"/>
</dbReference>
<gene>
    <name evidence="5" type="ORF">DCW38_01265</name>
</gene>
<keyword evidence="1 2" id="KW-0443">Lipid metabolism</keyword>
<sequence>MNEISIAISGGVSLCTYELGVLLSFYQAFLEKESFSVETVSGTSAGAISGFIFSLAMHKALNPFAFEEIIVKYTGVENLISSDDSSVFDFRKLESLYKELLESDDKCAHEYSNDECIKNRCFKYCKLKSCGKVKTKNVLLILGITNIDGLVYEVKDRTFVRNYEMRQHRTCYNIDFNKLDSYSKKELFDSLCASASFPLFFPVVNSNVNTASITGLSEHYESSEFSLNLTDGGLTDNLPLKPIVESVKNSDRIIMIIPHPENVKNLITEANKNHGFLPMDNPFKILMRIFNVAMYQSLYWDVNTFIRINGEVAENKRLLQKMTDVYDAMNIDERRIIEKYMNLISDSGASMFEKFKNSKIALRLDMISPDTPEQDLSGEIMSHFGGFFDERMRKSDFHLGYSNGLKYLRNNSIDLNRIMEKGMNCGNMKYKDMRNKNFIWILILKIIIVFLHPHRKRVYAVLPYLFAKFTLSILLSFKS</sequence>
<keyword evidence="3" id="KW-0812">Transmembrane</keyword>
<keyword evidence="3" id="KW-1133">Transmembrane helix</keyword>
<evidence type="ECO:0000259" key="4">
    <source>
        <dbReference type="PROSITE" id="PS51635"/>
    </source>
</evidence>
<keyword evidence="2" id="KW-0378">Hydrolase</keyword>
<protein>
    <recommendedName>
        <fullName evidence="4">PNPLA domain-containing protein</fullName>
    </recommendedName>
</protein>